<sequence length="289" mass="32081">MKNCSLIPSRLPVRRELPRVLHSNVWVGVNECGLEFGEGKLPGVWSRQPCRFPVTSTIKTLASTGMNIFRVQLLMERLTPTGMTGSFHGDYLRNLIASNSNGNGAIISSTTDFQSFWKNVAGRFKSNTHVIFDTNNEYHDMDQTLFVNPNQAAINGIRAAGAMSQYIFVEGNSYIGAWTWTTVNDDLKALEDPQNKNSTTIGKERVTAATQWLIDNGKGDILGHFAGGVNDQCKTAITGMLNYLAENNEVWKGALWWAAGLWWGDYTFNMEPSTGVAYTGVLPVLKRYL</sequence>
<evidence type="ECO:0000259" key="17">
    <source>
        <dbReference type="Pfam" id="PF00150"/>
    </source>
</evidence>
<evidence type="ECO:0000256" key="11">
    <source>
        <dbReference type="ARBA" id="ARBA00023295"/>
    </source>
</evidence>
<evidence type="ECO:0000256" key="1">
    <source>
        <dbReference type="ARBA" id="ARBA00000966"/>
    </source>
</evidence>
<keyword evidence="12" id="KW-0624">Polysaccharide degradation</keyword>
<evidence type="ECO:0000256" key="13">
    <source>
        <dbReference type="ARBA" id="ARBA00025192"/>
    </source>
</evidence>
<evidence type="ECO:0000256" key="9">
    <source>
        <dbReference type="ARBA" id="ARBA00023180"/>
    </source>
</evidence>
<keyword evidence="7 16" id="KW-0378">Hydrolase</keyword>
<keyword evidence="8" id="KW-0136">Cellulose degradation</keyword>
<reference evidence="18" key="1">
    <citation type="journal article" date="2020" name="Front. Microbiol.">
        <title>Gene regulatory networks of Penicillium echinulatum 2HH and Penicillium oxalicum 114-2 inferred by a computational biology approach.</title>
        <authorList>
            <person name="Lenz A.R."/>
            <person name="Galan-Vasquez E."/>
            <person name="Balbinot E."/>
            <person name="De Abreu F.P."/>
            <person name="De Oliveira N.S."/>
            <person name="Da Rosa L.O."/>
            <person name="De Avila E Silva S."/>
            <person name="Camassola M."/>
            <person name="Dillon A.J.P."/>
            <person name="Perez-Rueda E."/>
        </authorList>
    </citation>
    <scope>NUCLEOTIDE SEQUENCE</scope>
    <source>
        <strain evidence="18">S1M29</strain>
    </source>
</reference>
<evidence type="ECO:0000256" key="2">
    <source>
        <dbReference type="ARBA" id="ARBA00004613"/>
    </source>
</evidence>
<dbReference type="SUPFAM" id="SSF51445">
    <property type="entry name" value="(Trans)glycosidases"/>
    <property type="match status" value="1"/>
</dbReference>
<protein>
    <recommendedName>
        <fullName evidence="4">cellulase</fullName>
        <ecNumber evidence="4">3.2.1.4</ecNumber>
    </recommendedName>
    <alternativeName>
        <fullName evidence="14">Carboxymethylcellulase B</fullName>
    </alternativeName>
    <alternativeName>
        <fullName evidence="15">Cellulase B</fullName>
    </alternativeName>
</protein>
<evidence type="ECO:0000256" key="16">
    <source>
        <dbReference type="RuleBase" id="RU361153"/>
    </source>
</evidence>
<feature type="domain" description="Glycoside hydrolase family 5" evidence="17">
    <location>
        <begin position="97"/>
        <end position="259"/>
    </location>
</feature>
<evidence type="ECO:0000256" key="8">
    <source>
        <dbReference type="ARBA" id="ARBA00023001"/>
    </source>
</evidence>
<dbReference type="Gene3D" id="3.20.20.80">
    <property type="entry name" value="Glycosidases"/>
    <property type="match status" value="1"/>
</dbReference>
<dbReference type="Pfam" id="PF00150">
    <property type="entry name" value="Cellulase"/>
    <property type="match status" value="1"/>
</dbReference>
<evidence type="ECO:0000256" key="10">
    <source>
        <dbReference type="ARBA" id="ARBA00023277"/>
    </source>
</evidence>
<name>A0A8J8W4P3_9EURO</name>
<dbReference type="OrthoDB" id="5823761at2759"/>
<dbReference type="EC" id="3.2.1.4" evidence="4"/>
<comment type="function">
    <text evidence="13">Has endoglucanase activity on substrates containing beta-1,4 glycosidic bonds, like in carboxymethylcellulose (CMC), hydroxyethylcellulose (HEC) and beta-glucan. Involved in the degradation of complex natural cellulosic substrates.</text>
</comment>
<dbReference type="Proteomes" id="UP000631181">
    <property type="component" value="Unassembled WGS sequence"/>
</dbReference>
<dbReference type="GO" id="GO:0009251">
    <property type="term" value="P:glucan catabolic process"/>
    <property type="evidence" value="ECO:0007669"/>
    <property type="project" value="TreeGrafter"/>
</dbReference>
<dbReference type="GO" id="GO:0008810">
    <property type="term" value="F:cellulase activity"/>
    <property type="evidence" value="ECO:0007669"/>
    <property type="project" value="UniProtKB-EC"/>
</dbReference>
<evidence type="ECO:0000313" key="19">
    <source>
        <dbReference type="Proteomes" id="UP000631181"/>
    </source>
</evidence>
<dbReference type="PANTHER" id="PTHR34142:SF6">
    <property type="entry name" value="ENDO-BETA-1,4-GLUCANASE B"/>
    <property type="match status" value="1"/>
</dbReference>
<comment type="caution">
    <text evidence="18">The sequence shown here is derived from an EMBL/GenBank/DDBJ whole genome shotgun (WGS) entry which is preliminary data.</text>
</comment>
<dbReference type="PANTHER" id="PTHR34142">
    <property type="entry name" value="ENDO-BETA-1,4-GLUCANASE A"/>
    <property type="match status" value="1"/>
</dbReference>
<evidence type="ECO:0000313" key="18">
    <source>
        <dbReference type="EMBL" id="KAF7716840.1"/>
    </source>
</evidence>
<keyword evidence="11 16" id="KW-0326">Glycosidase</keyword>
<proteinExistence type="inferred from homology"/>
<evidence type="ECO:0000256" key="5">
    <source>
        <dbReference type="ARBA" id="ARBA00022525"/>
    </source>
</evidence>
<dbReference type="InterPro" id="IPR017853">
    <property type="entry name" value="GH"/>
</dbReference>
<dbReference type="EMBL" id="WIWV01000034">
    <property type="protein sequence ID" value="KAF7716840.1"/>
    <property type="molecule type" value="Genomic_DNA"/>
</dbReference>
<keyword evidence="10" id="KW-0119">Carbohydrate metabolism</keyword>
<evidence type="ECO:0000256" key="6">
    <source>
        <dbReference type="ARBA" id="ARBA00022729"/>
    </source>
</evidence>
<organism evidence="18 19">
    <name type="scientific">Penicillium ucsense</name>
    <dbReference type="NCBI Taxonomy" id="2839758"/>
    <lineage>
        <taxon>Eukaryota</taxon>
        <taxon>Fungi</taxon>
        <taxon>Dikarya</taxon>
        <taxon>Ascomycota</taxon>
        <taxon>Pezizomycotina</taxon>
        <taxon>Eurotiomycetes</taxon>
        <taxon>Eurotiomycetidae</taxon>
        <taxon>Eurotiales</taxon>
        <taxon>Aspergillaceae</taxon>
        <taxon>Penicillium</taxon>
    </lineage>
</organism>
<comment type="catalytic activity">
    <reaction evidence="1">
        <text>Endohydrolysis of (1-&gt;4)-beta-D-glucosidic linkages in cellulose, lichenin and cereal beta-D-glucans.</text>
        <dbReference type="EC" id="3.2.1.4"/>
    </reaction>
</comment>
<evidence type="ECO:0000256" key="12">
    <source>
        <dbReference type="ARBA" id="ARBA00023326"/>
    </source>
</evidence>
<comment type="subcellular location">
    <subcellularLocation>
        <location evidence="2">Secreted</location>
    </subcellularLocation>
</comment>
<evidence type="ECO:0000256" key="4">
    <source>
        <dbReference type="ARBA" id="ARBA00012601"/>
    </source>
</evidence>
<gene>
    <name evidence="18" type="ORF">PECM_005047</name>
</gene>
<dbReference type="AlphaFoldDB" id="A0A8J8W4P3"/>
<evidence type="ECO:0000256" key="14">
    <source>
        <dbReference type="ARBA" id="ARBA00041735"/>
    </source>
</evidence>
<accession>A0A8J8W4P3</accession>
<keyword evidence="5" id="KW-0964">Secreted</keyword>
<keyword evidence="6" id="KW-0732">Signal</keyword>
<keyword evidence="19" id="KW-1185">Reference proteome</keyword>
<evidence type="ECO:0000256" key="3">
    <source>
        <dbReference type="ARBA" id="ARBA00005641"/>
    </source>
</evidence>
<evidence type="ECO:0000256" key="7">
    <source>
        <dbReference type="ARBA" id="ARBA00022801"/>
    </source>
</evidence>
<comment type="similarity">
    <text evidence="3 16">Belongs to the glycosyl hydrolase 5 (cellulase A) family.</text>
</comment>
<evidence type="ECO:0000256" key="15">
    <source>
        <dbReference type="ARBA" id="ARBA00042322"/>
    </source>
</evidence>
<dbReference type="InterPro" id="IPR001547">
    <property type="entry name" value="Glyco_hydro_5"/>
</dbReference>
<keyword evidence="9" id="KW-0325">Glycoprotein</keyword>